<dbReference type="GeneID" id="26906749"/>
<name>A0A0M9FY52_LEPPY</name>
<evidence type="ECO:0000256" key="6">
    <source>
        <dbReference type="ARBA" id="ARBA00023315"/>
    </source>
</evidence>
<dbReference type="VEuPathDB" id="TriTrypDB:LpyrH10_14_1750"/>
<dbReference type="EC" id="2.3.1.225" evidence="7"/>
<comment type="similarity">
    <text evidence="7">Belongs to the DHHC palmitoyltransferase family.</text>
</comment>
<organism evidence="10 11">
    <name type="scientific">Leptomonas pyrrhocoris</name>
    <name type="common">Firebug parasite</name>
    <dbReference type="NCBI Taxonomy" id="157538"/>
    <lineage>
        <taxon>Eukaryota</taxon>
        <taxon>Discoba</taxon>
        <taxon>Euglenozoa</taxon>
        <taxon>Kinetoplastea</taxon>
        <taxon>Metakinetoplastina</taxon>
        <taxon>Trypanosomatida</taxon>
        <taxon>Trypanosomatidae</taxon>
        <taxon>Leishmaniinae</taxon>
        <taxon>Leptomonas</taxon>
    </lineage>
</organism>
<evidence type="ECO:0000256" key="5">
    <source>
        <dbReference type="ARBA" id="ARBA00023136"/>
    </source>
</evidence>
<feature type="transmembrane region" description="Helical" evidence="7">
    <location>
        <begin position="75"/>
        <end position="93"/>
    </location>
</feature>
<feature type="domain" description="Palmitoyltransferase DHHC" evidence="9">
    <location>
        <begin position="396"/>
        <end position="548"/>
    </location>
</feature>
<comment type="domain">
    <text evidence="7">The DHHC domain is required for palmitoyltransferase activity.</text>
</comment>
<keyword evidence="3 7" id="KW-0812">Transmembrane</keyword>
<feature type="transmembrane region" description="Helical" evidence="7">
    <location>
        <begin position="506"/>
        <end position="533"/>
    </location>
</feature>
<dbReference type="PROSITE" id="PS50216">
    <property type="entry name" value="DHHC"/>
    <property type="match status" value="1"/>
</dbReference>
<dbReference type="GO" id="GO:0016020">
    <property type="term" value="C:membrane"/>
    <property type="evidence" value="ECO:0007669"/>
    <property type="project" value="UniProtKB-SubCell"/>
</dbReference>
<feature type="region of interest" description="Disordered" evidence="8">
    <location>
        <begin position="121"/>
        <end position="218"/>
    </location>
</feature>
<sequence>MDNGALLNYALKRHNFLAAMWLTLQQRWFARSFNVAARVLSWFVILLGMTLVTFTVVTIARNVAPVLTTPRSAPYYLLQSLVVFVSFNVYFNYFCATAFSRRVGTAPAGYVYRDPYGADPAALPADNSSDDEDDVSGEDDANAAAVSEAAADGHTRQPFSSWQHRQVGLDSHSTAHTFNAPTSQSGSGLSLHTSAGMSSRKPSTAAAAAAGAAPAPPSRFGGIQVMRVFREAVPPSPTPQNNNSNTSGVRAGGAAVPNTAATPPRAAASFSPFPKISPQLDDAMEVEVEEASEDGDHGRRTRPLFLSYCLAAFPPGRCVPHCWRRLFEAGGTRVCRTLAHSCPKQRCSRLSVCSCGAASSSTVAPMNVLRELELLAATAERCGPRQRAARVLDAPRRYCRHCRRLKAPREHHCAICNECVAKMDHHCPWINNCVDVENQRYFLLFIAWLWLGTLLATGFVGCGMARQHRYTTRRDTLYQQWLRSPANETLARELQRLRMPYGPSGVLLTSYPTVMVLGISITMFFCMTFFIYFNRRLVLENTTVIESIYVDEKRHHVYRSTSVAYRSPYDLGPWLNFLDLFSPAGDPMVQTVTENLRSSSGGAVGSSAAQRRGLLSRLRTAASRVGVALWLTACPTLRATHSDGVHYTTFDALASGEQTSLLRS</sequence>
<keyword evidence="6 7" id="KW-0012">Acyltransferase</keyword>
<comment type="caution">
    <text evidence="10">The sequence shown here is derived from an EMBL/GenBank/DDBJ whole genome shotgun (WGS) entry which is preliminary data.</text>
</comment>
<evidence type="ECO:0000259" key="9">
    <source>
        <dbReference type="Pfam" id="PF01529"/>
    </source>
</evidence>
<keyword evidence="4 7" id="KW-1133">Transmembrane helix</keyword>
<feature type="transmembrane region" description="Helical" evidence="7">
    <location>
        <begin position="441"/>
        <end position="465"/>
    </location>
</feature>
<evidence type="ECO:0000313" key="10">
    <source>
        <dbReference type="EMBL" id="KPA78327.1"/>
    </source>
</evidence>
<keyword evidence="2 7" id="KW-0808">Transferase</keyword>
<evidence type="ECO:0000256" key="2">
    <source>
        <dbReference type="ARBA" id="ARBA00022679"/>
    </source>
</evidence>
<protein>
    <recommendedName>
        <fullName evidence="7">Palmitoyltransferase</fullName>
        <ecNumber evidence="7">2.3.1.225</ecNumber>
    </recommendedName>
</protein>
<evidence type="ECO:0000313" key="11">
    <source>
        <dbReference type="Proteomes" id="UP000037923"/>
    </source>
</evidence>
<dbReference type="RefSeq" id="XP_015656766.1">
    <property type="nucleotide sequence ID" value="XM_015804788.1"/>
</dbReference>
<reference evidence="10 11" key="1">
    <citation type="submission" date="2015-07" db="EMBL/GenBank/DDBJ databases">
        <title>High-quality genome of monoxenous trypanosomatid Leptomonas pyrrhocoris.</title>
        <authorList>
            <person name="Flegontov P."/>
            <person name="Butenko A."/>
            <person name="Firsov S."/>
            <person name="Vlcek C."/>
            <person name="Logacheva M.D."/>
            <person name="Field M."/>
            <person name="Filatov D."/>
            <person name="Flegontova O."/>
            <person name="Gerasimov E."/>
            <person name="Jackson A.P."/>
            <person name="Kelly S."/>
            <person name="Opperdoes F."/>
            <person name="O'Reilly A."/>
            <person name="Votypka J."/>
            <person name="Yurchenko V."/>
            <person name="Lukes J."/>
        </authorList>
    </citation>
    <scope>NUCLEOTIDE SEQUENCE [LARGE SCALE GENOMIC DNA]</scope>
    <source>
        <strain evidence="10">H10</strain>
    </source>
</reference>
<dbReference type="Pfam" id="PF01529">
    <property type="entry name" value="DHHC"/>
    <property type="match status" value="1"/>
</dbReference>
<comment type="subcellular location">
    <subcellularLocation>
        <location evidence="1">Membrane</location>
        <topology evidence="1">Multi-pass membrane protein</topology>
    </subcellularLocation>
</comment>
<dbReference type="PANTHER" id="PTHR12246">
    <property type="entry name" value="PALMITOYLTRANSFERASE ZDHHC16"/>
    <property type="match status" value="1"/>
</dbReference>
<proteinExistence type="inferred from homology"/>
<dbReference type="EMBL" id="LGTL01000014">
    <property type="protein sequence ID" value="KPA78327.1"/>
    <property type="molecule type" value="Genomic_DNA"/>
</dbReference>
<feature type="region of interest" description="Disordered" evidence="8">
    <location>
        <begin position="233"/>
        <end position="273"/>
    </location>
</feature>
<dbReference type="InterPro" id="IPR039859">
    <property type="entry name" value="PFA4/ZDH16/20/ERF2-like"/>
</dbReference>
<evidence type="ECO:0000256" key="7">
    <source>
        <dbReference type="RuleBase" id="RU079119"/>
    </source>
</evidence>
<gene>
    <name evidence="10" type="ORF">ABB37_06460</name>
</gene>
<feature type="compositionally biased region" description="Acidic residues" evidence="8">
    <location>
        <begin position="128"/>
        <end position="141"/>
    </location>
</feature>
<feature type="transmembrane region" description="Helical" evidence="7">
    <location>
        <begin position="39"/>
        <end position="63"/>
    </location>
</feature>
<evidence type="ECO:0000256" key="4">
    <source>
        <dbReference type="ARBA" id="ARBA00022989"/>
    </source>
</evidence>
<evidence type="ECO:0000256" key="3">
    <source>
        <dbReference type="ARBA" id="ARBA00022692"/>
    </source>
</evidence>
<comment type="catalytic activity">
    <reaction evidence="7">
        <text>L-cysteinyl-[protein] + hexadecanoyl-CoA = S-hexadecanoyl-L-cysteinyl-[protein] + CoA</text>
        <dbReference type="Rhea" id="RHEA:36683"/>
        <dbReference type="Rhea" id="RHEA-COMP:10131"/>
        <dbReference type="Rhea" id="RHEA-COMP:11032"/>
        <dbReference type="ChEBI" id="CHEBI:29950"/>
        <dbReference type="ChEBI" id="CHEBI:57287"/>
        <dbReference type="ChEBI" id="CHEBI:57379"/>
        <dbReference type="ChEBI" id="CHEBI:74151"/>
        <dbReference type="EC" id="2.3.1.225"/>
    </reaction>
</comment>
<dbReference type="GO" id="GO:0019706">
    <property type="term" value="F:protein-cysteine S-palmitoyltransferase activity"/>
    <property type="evidence" value="ECO:0007669"/>
    <property type="project" value="UniProtKB-EC"/>
</dbReference>
<keyword evidence="5 7" id="KW-0472">Membrane</keyword>
<evidence type="ECO:0000256" key="1">
    <source>
        <dbReference type="ARBA" id="ARBA00004141"/>
    </source>
</evidence>
<feature type="compositionally biased region" description="Polar residues" evidence="8">
    <location>
        <begin position="171"/>
        <end position="202"/>
    </location>
</feature>
<dbReference type="Proteomes" id="UP000037923">
    <property type="component" value="Unassembled WGS sequence"/>
</dbReference>
<keyword evidence="11" id="KW-1185">Reference proteome</keyword>
<dbReference type="InterPro" id="IPR001594">
    <property type="entry name" value="Palmitoyltrfase_DHHC"/>
</dbReference>
<feature type="compositionally biased region" description="Low complexity" evidence="8">
    <location>
        <begin position="142"/>
        <end position="152"/>
    </location>
</feature>
<accession>A0A0M9FY52</accession>
<dbReference type="OrthoDB" id="9909019at2759"/>
<feature type="compositionally biased region" description="Low complexity" evidence="8">
    <location>
        <begin position="239"/>
        <end position="273"/>
    </location>
</feature>
<dbReference type="AlphaFoldDB" id="A0A0M9FY52"/>
<evidence type="ECO:0000256" key="8">
    <source>
        <dbReference type="SAM" id="MobiDB-lite"/>
    </source>
</evidence>
<dbReference type="OMA" id="CAICNEC"/>